<accession>A0ABX2P818</accession>
<sequence length="66" mass="7564">MNLADREHDREEAKKRWRSAMGIRKPSRLRKTLMTASVVVIVVGILTAIGPNHLLDDLSWYLASFE</sequence>
<evidence type="ECO:0000313" key="3">
    <source>
        <dbReference type="Proteomes" id="UP001516351"/>
    </source>
</evidence>
<reference evidence="2 3" key="1">
    <citation type="submission" date="2020-06" db="EMBL/GenBank/DDBJ databases">
        <title>Synonyms of Asaia species.</title>
        <authorList>
            <person name="Sombolestani A."/>
        </authorList>
    </citation>
    <scope>NUCLEOTIDE SEQUENCE [LARGE SCALE GENOMIC DNA]</scope>
    <source>
        <strain evidence="2 3">LMG 27047</strain>
    </source>
</reference>
<evidence type="ECO:0000256" key="1">
    <source>
        <dbReference type="SAM" id="Phobius"/>
    </source>
</evidence>
<proteinExistence type="predicted"/>
<dbReference type="EMBL" id="JABXXV010000010">
    <property type="protein sequence ID" value="NVN48099.1"/>
    <property type="molecule type" value="Genomic_DNA"/>
</dbReference>
<keyword evidence="1" id="KW-0812">Transmembrane</keyword>
<feature type="transmembrane region" description="Helical" evidence="1">
    <location>
        <begin position="33"/>
        <end position="55"/>
    </location>
</feature>
<organism evidence="2 3">
    <name type="scientific">Asaia spathodeae</name>
    <dbReference type="NCBI Taxonomy" id="657016"/>
    <lineage>
        <taxon>Bacteria</taxon>
        <taxon>Pseudomonadati</taxon>
        <taxon>Pseudomonadota</taxon>
        <taxon>Alphaproteobacteria</taxon>
        <taxon>Acetobacterales</taxon>
        <taxon>Acetobacteraceae</taxon>
        <taxon>Asaia</taxon>
    </lineage>
</organism>
<dbReference type="RefSeq" id="WP_267312048.1">
    <property type="nucleotide sequence ID" value="NZ_JABXXU010000010.1"/>
</dbReference>
<keyword evidence="1" id="KW-1133">Transmembrane helix</keyword>
<dbReference type="Proteomes" id="UP001516351">
    <property type="component" value="Unassembled WGS sequence"/>
</dbReference>
<gene>
    <name evidence="2" type="ORF">HW542_14970</name>
</gene>
<name>A0ABX2P818_9PROT</name>
<keyword evidence="1" id="KW-0472">Membrane</keyword>
<protein>
    <submittedName>
        <fullName evidence="2">Uncharacterized protein</fullName>
    </submittedName>
</protein>
<evidence type="ECO:0000313" key="2">
    <source>
        <dbReference type="EMBL" id="NVN48099.1"/>
    </source>
</evidence>
<keyword evidence="3" id="KW-1185">Reference proteome</keyword>
<comment type="caution">
    <text evidence="2">The sequence shown here is derived from an EMBL/GenBank/DDBJ whole genome shotgun (WGS) entry which is preliminary data.</text>
</comment>